<proteinExistence type="predicted"/>
<dbReference type="EMBL" id="CADCXV010000705">
    <property type="protein sequence ID" value="CAB0033281.1"/>
    <property type="molecule type" value="Genomic_DNA"/>
</dbReference>
<keyword evidence="1" id="KW-0175">Coiled coil</keyword>
<protein>
    <submittedName>
        <fullName evidence="2">Uncharacterized protein</fullName>
    </submittedName>
</protein>
<dbReference type="AlphaFoldDB" id="A0A6H5ID38"/>
<gene>
    <name evidence="2" type="ORF">TBRA_LOCUS5198</name>
</gene>
<evidence type="ECO:0000313" key="3">
    <source>
        <dbReference type="Proteomes" id="UP000479190"/>
    </source>
</evidence>
<sequence length="874" mass="99668">MTCGCRQRIAAPRTRRACNGRKNKHLSLVSDVDSVHELTRMFLPFWQHESTKASLSDERMNCRTAWARLHGRSDDLEIESIRNFCKTLLSRYPWSTCAAAQYTTRPSTGTKCARKLCHASSSLCAPYSTPPSCVKEFEELCLCAVPPTRSIRAKNHTLANKKSKRYAKPDTKSTEAKPSVAAVAAVAEARCGNDTVRAAAAVTLHIARSADITIDLKSTKTNYELTDGSILESSTLNNIHKTLLRAQLPATPMLHIHFRMVIAYCKQGRRRAQLCSSSSCSSYYTSTIGSYIITLRHVLVLSANSSCAKAFIILQRVWICFFGKTRGYSMSRRANILKEASSFFARLHLGVHITYIRMYTCPCTPTIARKNISGWYKRSENVDRKKTSQQQQRRACIDWALPVYKYVAKYDSKMRAAHNVSVNLQRDRCASRLSAISVVRLESRESLALEDRTATDLSCVYDLQNLRLARCTNWANCRSRSVVRVALHELFTSSIRIKLVIAQSHSAALRVYVSKTRLVEHSRSAGIFTSTNQHGHNISASRSAAARMVPYGLFYILWQKVSYVKCSPTFPWTIVIFDIHIVLFAIPFLSCLLESCMLLSFCKVHVKPLKPFIRISMKRKVFQKTRRKSLEAYEEDIEERRDRLRELLLREEAEQTRELVDLFRLKEKQRIAELAEKAAAEEREREQARQALLKEKKLQRYVESSQERRCSNVTKLASVKSNQASIKRLVDERCWLTCKIYSVKINNSVKLRITRTPQLVRFKVQLSTRYRREGATSTTACTCEIARLRCWRERQNCVIEREISGVYVRPRLEVRTANCKQQNYTLAPAKVKLYIKALSSSVANGAELLLILKSLYNILISEAVPHVQLGDAIY</sequence>
<feature type="coiled-coil region" evidence="1">
    <location>
        <begin position="627"/>
        <end position="698"/>
    </location>
</feature>
<dbReference type="Proteomes" id="UP000479190">
    <property type="component" value="Unassembled WGS sequence"/>
</dbReference>
<name>A0A6H5ID38_9HYME</name>
<reference evidence="2 3" key="1">
    <citation type="submission" date="2020-02" db="EMBL/GenBank/DDBJ databases">
        <authorList>
            <person name="Ferguson B K."/>
        </authorList>
    </citation>
    <scope>NUCLEOTIDE SEQUENCE [LARGE SCALE GENOMIC DNA]</scope>
</reference>
<evidence type="ECO:0000256" key="1">
    <source>
        <dbReference type="SAM" id="Coils"/>
    </source>
</evidence>
<keyword evidence="3" id="KW-1185">Reference proteome</keyword>
<evidence type="ECO:0000313" key="2">
    <source>
        <dbReference type="EMBL" id="CAB0033281.1"/>
    </source>
</evidence>
<feature type="non-terminal residue" evidence="2">
    <location>
        <position position="874"/>
    </location>
</feature>
<organism evidence="2 3">
    <name type="scientific">Trichogramma brassicae</name>
    <dbReference type="NCBI Taxonomy" id="86971"/>
    <lineage>
        <taxon>Eukaryota</taxon>
        <taxon>Metazoa</taxon>
        <taxon>Ecdysozoa</taxon>
        <taxon>Arthropoda</taxon>
        <taxon>Hexapoda</taxon>
        <taxon>Insecta</taxon>
        <taxon>Pterygota</taxon>
        <taxon>Neoptera</taxon>
        <taxon>Endopterygota</taxon>
        <taxon>Hymenoptera</taxon>
        <taxon>Apocrita</taxon>
        <taxon>Proctotrupomorpha</taxon>
        <taxon>Chalcidoidea</taxon>
        <taxon>Trichogrammatidae</taxon>
        <taxon>Trichogramma</taxon>
    </lineage>
</organism>
<accession>A0A6H5ID38</accession>